<protein>
    <submittedName>
        <fullName evidence="8">EXS family-domain-containing protein</fullName>
    </submittedName>
</protein>
<dbReference type="InterPro" id="IPR004342">
    <property type="entry name" value="EXS_C"/>
</dbReference>
<dbReference type="Pfam" id="PF03124">
    <property type="entry name" value="EXS"/>
    <property type="match status" value="1"/>
</dbReference>
<comment type="subcellular location">
    <subcellularLocation>
        <location evidence="1">Membrane</location>
        <topology evidence="1">Multi-pass membrane protein</topology>
    </subcellularLocation>
</comment>
<keyword evidence="9" id="KW-1185">Reference proteome</keyword>
<reference evidence="8" key="1">
    <citation type="journal article" date="2022" name="IScience">
        <title>Evolution of zygomycete secretomes and the origins of terrestrial fungal ecologies.</title>
        <authorList>
            <person name="Chang Y."/>
            <person name="Wang Y."/>
            <person name="Mondo S."/>
            <person name="Ahrendt S."/>
            <person name="Andreopoulos W."/>
            <person name="Barry K."/>
            <person name="Beard J."/>
            <person name="Benny G.L."/>
            <person name="Blankenship S."/>
            <person name="Bonito G."/>
            <person name="Cuomo C."/>
            <person name="Desiro A."/>
            <person name="Gervers K.A."/>
            <person name="Hundley H."/>
            <person name="Kuo A."/>
            <person name="LaButti K."/>
            <person name="Lang B.F."/>
            <person name="Lipzen A."/>
            <person name="O'Donnell K."/>
            <person name="Pangilinan J."/>
            <person name="Reynolds N."/>
            <person name="Sandor L."/>
            <person name="Smith M.E."/>
            <person name="Tsang A."/>
            <person name="Grigoriev I.V."/>
            <person name="Stajich J.E."/>
            <person name="Spatafora J.W."/>
        </authorList>
    </citation>
    <scope>NUCLEOTIDE SEQUENCE</scope>
    <source>
        <strain evidence="8">RSA 2281</strain>
    </source>
</reference>
<dbReference type="CDD" id="cd14475">
    <property type="entry name" value="SPX_SYG1_like"/>
    <property type="match status" value="1"/>
</dbReference>
<dbReference type="GO" id="GO:0006817">
    <property type="term" value="P:phosphate ion transport"/>
    <property type="evidence" value="ECO:0007669"/>
    <property type="project" value="TreeGrafter"/>
</dbReference>
<evidence type="ECO:0000313" key="8">
    <source>
        <dbReference type="EMBL" id="KAI9275613.1"/>
    </source>
</evidence>
<evidence type="ECO:0000256" key="2">
    <source>
        <dbReference type="ARBA" id="ARBA00009665"/>
    </source>
</evidence>
<dbReference type="GO" id="GO:0006426">
    <property type="term" value="P:glycyl-tRNA aminoacylation"/>
    <property type="evidence" value="ECO:0007669"/>
    <property type="project" value="InterPro"/>
</dbReference>
<evidence type="ECO:0000256" key="5">
    <source>
        <dbReference type="ARBA" id="ARBA00023136"/>
    </source>
</evidence>
<organism evidence="8 9">
    <name type="scientific">Phascolomyces articulosus</name>
    <dbReference type="NCBI Taxonomy" id="60185"/>
    <lineage>
        <taxon>Eukaryota</taxon>
        <taxon>Fungi</taxon>
        <taxon>Fungi incertae sedis</taxon>
        <taxon>Mucoromycota</taxon>
        <taxon>Mucoromycotina</taxon>
        <taxon>Mucoromycetes</taxon>
        <taxon>Mucorales</taxon>
        <taxon>Lichtheimiaceae</taxon>
        <taxon>Phascolomyces</taxon>
    </lineage>
</organism>
<feature type="transmembrane region" description="Helical" evidence="6">
    <location>
        <begin position="64"/>
        <end position="82"/>
    </location>
</feature>
<comment type="caution">
    <text evidence="8">The sequence shown here is derived from an EMBL/GenBank/DDBJ whole genome shotgun (WGS) entry which is preliminary data.</text>
</comment>
<sequence>MPFAAYLETISIPEWRKAYIDYKGLCAILELIQKEQHQSSNNDQLGKYTLLLYLLISRISITKLYVYSTIVFADLAAFYNVVSHATKEERLFFFKLDEQLNLISRFYNGKIIFIFFLGRLPIPLQYAKDDNLSYQVARGRLKRALTEFYRKLEYLQSYKEINMVGFHSILKKFERVAGWQAKKQYVEKVKQYHWASSQDLEKIMEDTVCLFANEFTCGNRVRSARCLKTMRTQKFASWIVYCISIFIVMDLDIVHRVSYIHTHLQIYACFSVPIIFTLGVSINMMVWTQCKVNYKNIFELNPRDNLDYHQFAELPCFMLLLLTLFMLFDFSNSLDPWLPSNQCPMTLFITLLTILLCPFNILYRSARYWLCRSLVSCKHTFWQRRRTRG</sequence>
<feature type="transmembrane region" description="Helical" evidence="6">
    <location>
        <begin position="102"/>
        <end position="122"/>
    </location>
</feature>
<accession>A0AAD5KLK3</accession>
<evidence type="ECO:0000256" key="3">
    <source>
        <dbReference type="ARBA" id="ARBA00022692"/>
    </source>
</evidence>
<feature type="transmembrane region" description="Helical" evidence="6">
    <location>
        <begin position="264"/>
        <end position="287"/>
    </location>
</feature>
<dbReference type="PROSITE" id="PS51382">
    <property type="entry name" value="SPX"/>
    <property type="match status" value="1"/>
</dbReference>
<dbReference type="PROSITE" id="PS50861">
    <property type="entry name" value="AA_TRNA_LIGASE_II_GLYAB"/>
    <property type="match status" value="1"/>
</dbReference>
<comment type="similarity">
    <text evidence="2">Belongs to the SYG1 (TC 2.A.94) family.</text>
</comment>
<dbReference type="GO" id="GO:0004820">
    <property type="term" value="F:glycine-tRNA ligase activity"/>
    <property type="evidence" value="ECO:0007669"/>
    <property type="project" value="InterPro"/>
</dbReference>
<feature type="transmembrane region" description="Helical" evidence="6">
    <location>
        <begin position="344"/>
        <end position="363"/>
    </location>
</feature>
<evidence type="ECO:0000259" key="7">
    <source>
        <dbReference type="PROSITE" id="PS51382"/>
    </source>
</evidence>
<keyword evidence="4 6" id="KW-1133">Transmembrane helix</keyword>
<gene>
    <name evidence="8" type="ORF">BDA99DRAFT_431423</name>
</gene>
<evidence type="ECO:0000313" key="9">
    <source>
        <dbReference type="Proteomes" id="UP001209540"/>
    </source>
</evidence>
<keyword evidence="5 6" id="KW-0472">Membrane</keyword>
<dbReference type="Pfam" id="PF03105">
    <property type="entry name" value="SPX"/>
    <property type="match status" value="2"/>
</dbReference>
<reference evidence="8" key="2">
    <citation type="submission" date="2023-02" db="EMBL/GenBank/DDBJ databases">
        <authorList>
            <consortium name="DOE Joint Genome Institute"/>
            <person name="Mondo S.J."/>
            <person name="Chang Y."/>
            <person name="Wang Y."/>
            <person name="Ahrendt S."/>
            <person name="Andreopoulos W."/>
            <person name="Barry K."/>
            <person name="Beard J."/>
            <person name="Benny G.L."/>
            <person name="Blankenship S."/>
            <person name="Bonito G."/>
            <person name="Cuomo C."/>
            <person name="Desiro A."/>
            <person name="Gervers K.A."/>
            <person name="Hundley H."/>
            <person name="Kuo A."/>
            <person name="LaButti K."/>
            <person name="Lang B.F."/>
            <person name="Lipzen A."/>
            <person name="O'Donnell K."/>
            <person name="Pangilinan J."/>
            <person name="Reynolds N."/>
            <person name="Sandor L."/>
            <person name="Smith M.W."/>
            <person name="Tsang A."/>
            <person name="Grigoriev I.V."/>
            <person name="Stajich J.E."/>
            <person name="Spatafora J.W."/>
        </authorList>
    </citation>
    <scope>NUCLEOTIDE SEQUENCE</scope>
    <source>
        <strain evidence="8">RSA 2281</strain>
    </source>
</reference>
<feature type="domain" description="SPX" evidence="7">
    <location>
        <begin position="1"/>
        <end position="187"/>
    </location>
</feature>
<dbReference type="GO" id="GO:0016036">
    <property type="term" value="P:cellular response to phosphate starvation"/>
    <property type="evidence" value="ECO:0007669"/>
    <property type="project" value="TreeGrafter"/>
</dbReference>
<dbReference type="AlphaFoldDB" id="A0AAD5KLK3"/>
<dbReference type="GO" id="GO:0005886">
    <property type="term" value="C:plasma membrane"/>
    <property type="evidence" value="ECO:0007669"/>
    <property type="project" value="TreeGrafter"/>
</dbReference>
<feature type="transmembrane region" description="Helical" evidence="6">
    <location>
        <begin position="308"/>
        <end position="328"/>
    </location>
</feature>
<name>A0AAD5KLK3_9FUNG</name>
<keyword evidence="3 6" id="KW-0812">Transmembrane</keyword>
<dbReference type="GO" id="GO:0005524">
    <property type="term" value="F:ATP binding"/>
    <property type="evidence" value="ECO:0007669"/>
    <property type="project" value="InterPro"/>
</dbReference>
<evidence type="ECO:0000256" key="1">
    <source>
        <dbReference type="ARBA" id="ARBA00004141"/>
    </source>
</evidence>
<evidence type="ECO:0000256" key="4">
    <source>
        <dbReference type="ARBA" id="ARBA00022989"/>
    </source>
</evidence>
<dbReference type="GO" id="GO:0000822">
    <property type="term" value="F:inositol hexakisphosphate binding"/>
    <property type="evidence" value="ECO:0007669"/>
    <property type="project" value="TreeGrafter"/>
</dbReference>
<dbReference type="GO" id="GO:0005794">
    <property type="term" value="C:Golgi apparatus"/>
    <property type="evidence" value="ECO:0007669"/>
    <property type="project" value="TreeGrafter"/>
</dbReference>
<proteinExistence type="inferred from homology"/>
<dbReference type="PANTHER" id="PTHR10783:SF103">
    <property type="entry name" value="SOLUTE CARRIER FAMILY 53 MEMBER 1"/>
    <property type="match status" value="1"/>
</dbReference>
<dbReference type="InterPro" id="IPR004331">
    <property type="entry name" value="SPX_dom"/>
</dbReference>
<evidence type="ECO:0000256" key="6">
    <source>
        <dbReference type="SAM" id="Phobius"/>
    </source>
</evidence>
<dbReference type="Proteomes" id="UP001209540">
    <property type="component" value="Unassembled WGS sequence"/>
</dbReference>
<feature type="transmembrane region" description="Helical" evidence="6">
    <location>
        <begin position="235"/>
        <end position="258"/>
    </location>
</feature>
<dbReference type="PANTHER" id="PTHR10783">
    <property type="entry name" value="XENOTROPIC AND POLYTROPIC RETROVIRUS RECEPTOR 1-RELATED"/>
    <property type="match status" value="1"/>
</dbReference>
<dbReference type="EMBL" id="JAIXMP010000003">
    <property type="protein sequence ID" value="KAI9275613.1"/>
    <property type="molecule type" value="Genomic_DNA"/>
</dbReference>
<dbReference type="InterPro" id="IPR006194">
    <property type="entry name" value="Gly-tRNA-synth_heterodimer"/>
</dbReference>